<dbReference type="EMBL" id="JBEWZI010000012">
    <property type="protein sequence ID" value="MET7014935.1"/>
    <property type="molecule type" value="Genomic_DNA"/>
</dbReference>
<protein>
    <submittedName>
        <fullName evidence="2">Uncharacterized protein</fullName>
    </submittedName>
</protein>
<accession>A0ABV2TLZ2</accession>
<reference evidence="2 3" key="1">
    <citation type="submission" date="2024-07" db="EMBL/GenBank/DDBJ databases">
        <title>Uliginosibacterium flavum JJ3220;KACC:17644.</title>
        <authorList>
            <person name="Kim M.K."/>
        </authorList>
    </citation>
    <scope>NUCLEOTIDE SEQUENCE [LARGE SCALE GENOMIC DNA]</scope>
    <source>
        <strain evidence="2 3">KACC:17644</strain>
    </source>
</reference>
<keyword evidence="1" id="KW-0732">Signal</keyword>
<evidence type="ECO:0000256" key="1">
    <source>
        <dbReference type="SAM" id="SignalP"/>
    </source>
</evidence>
<feature type="signal peptide" evidence="1">
    <location>
        <begin position="1"/>
        <end position="21"/>
    </location>
</feature>
<gene>
    <name evidence="2" type="ORF">ABXR19_12100</name>
</gene>
<dbReference type="Proteomes" id="UP001549691">
    <property type="component" value="Unassembled WGS sequence"/>
</dbReference>
<keyword evidence="3" id="KW-1185">Reference proteome</keyword>
<organism evidence="2 3">
    <name type="scientific">Uliginosibacterium flavum</name>
    <dbReference type="NCBI Taxonomy" id="1396831"/>
    <lineage>
        <taxon>Bacteria</taxon>
        <taxon>Pseudomonadati</taxon>
        <taxon>Pseudomonadota</taxon>
        <taxon>Betaproteobacteria</taxon>
        <taxon>Rhodocyclales</taxon>
        <taxon>Zoogloeaceae</taxon>
        <taxon>Uliginosibacterium</taxon>
    </lineage>
</organism>
<dbReference type="RefSeq" id="WP_354601398.1">
    <property type="nucleotide sequence ID" value="NZ_JBEWZI010000012.1"/>
</dbReference>
<name>A0ABV2TLZ2_9RHOO</name>
<evidence type="ECO:0000313" key="2">
    <source>
        <dbReference type="EMBL" id="MET7014935.1"/>
    </source>
</evidence>
<evidence type="ECO:0000313" key="3">
    <source>
        <dbReference type="Proteomes" id="UP001549691"/>
    </source>
</evidence>
<feature type="chain" id="PRO_5046475290" evidence="1">
    <location>
        <begin position="22"/>
        <end position="629"/>
    </location>
</feature>
<sequence>MKLHRLAGGILIMSLSHLLAAAPHSNPAATAAIPLGIVQPRLAGVDLDQIVTQGLLPQLDYFCERLLAEKKALVLDGTPAFNGKDKFLPGKIAIGMSYLLLNTPRSDPKFQHYLEGFRQIADLTLDEDNESWGIYYYVSALNKLRAAGLLEQAVSPATLARLKVKLDWRGFVNVTDYSLIKLPTNYYGVAFSIARLRHLLGWEDASGSEILLQKTVQHYQTYSGEFGFSDETDGEGRFDRYSILLIGEICQRFIETGLQPTPQLKAWLRRAVDVTLVRLNPAGDGFEFGRSIGAYGDTAFLEVLAAAAKLGVLTPDEQELAYAFAVRATAKYAEFWFDAQTHSVNLWDKGRRTDTYRGKHRILGENLSLLHQLIYTNNQWNELGFKGRAPAADYAERLARLPRFTTTWFAKGEHDRALITFRDGLRVVSLPIINGGAVQHANNPYFPIPFSNGLIQGAADAGWPQLLPRFTPADGSVLIPTAFQRQIRTEKKGSALQVSYWQRELDRLGERSPVKDARLSVETTYTLDSGVITRTDRYTPAQSLTGVSIELEFASFSQQATQQGSTVSFGDGAAAEFSVSGLPDCRVDSVSSDPLYRAPMGQLHSRVRCSGKGLTLDKPFTLSWTLHYR</sequence>
<comment type="caution">
    <text evidence="2">The sequence shown here is derived from an EMBL/GenBank/DDBJ whole genome shotgun (WGS) entry which is preliminary data.</text>
</comment>
<proteinExistence type="predicted"/>